<keyword evidence="3" id="KW-1185">Reference proteome</keyword>
<dbReference type="SUPFAM" id="SSF53850">
    <property type="entry name" value="Periplasmic binding protein-like II"/>
    <property type="match status" value="1"/>
</dbReference>
<evidence type="ECO:0000313" key="2">
    <source>
        <dbReference type="EMBL" id="KZD21564.1"/>
    </source>
</evidence>
<accession>A0A161QN60</accession>
<dbReference type="Gene3D" id="3.40.190.10">
    <property type="entry name" value="Periplasmic binding protein-like II"/>
    <property type="match status" value="1"/>
</dbReference>
<dbReference type="PANTHER" id="PTHR42928">
    <property type="entry name" value="TRICARBOXYLATE-BINDING PROTEIN"/>
    <property type="match status" value="1"/>
</dbReference>
<dbReference type="Pfam" id="PF03401">
    <property type="entry name" value="TctC"/>
    <property type="match status" value="1"/>
</dbReference>
<dbReference type="AlphaFoldDB" id="A0A161QN60"/>
<proteinExistence type="inferred from homology"/>
<dbReference type="PANTHER" id="PTHR42928:SF5">
    <property type="entry name" value="BLR1237 PROTEIN"/>
    <property type="match status" value="1"/>
</dbReference>
<gene>
    <name evidence="2" type="ORF">A4A58_14550</name>
</gene>
<dbReference type="Proteomes" id="UP000076574">
    <property type="component" value="Unassembled WGS sequence"/>
</dbReference>
<sequence>MSFQAEAQWTGAKGENVSNNKKGRWFAVAAVLASSLFAAVPGQAQQYPDRNITMVVPFPPGGTTDIVARILTEQLSAELGKQVVIENRGGASTSIGAQVVAGADKDGYTLLFASATTFTTNPHLLASIKYKLEDFAPVAMVVKVPFAFVVKKDFPAADVAAFRAYALANPSKVNNATNGPGSTVHLMGEIVARGLGVKLQHVHYRGAAPAMNDMLAGIVDSNVEALTNTVPNHNAGMYCALAVLSEERLPQLPDVPTFKELGFPSIVGATWFAVFAPAGTPQPVLNRLSAAITRIVKTPEFAKKMEPIGNQPWPMTPAELETHVKSERYRLGKLIREANITVD</sequence>
<dbReference type="OrthoDB" id="8970543at2"/>
<name>A0A161QN60_9BRAD</name>
<dbReference type="CDD" id="cd07012">
    <property type="entry name" value="PBP2_Bug_TTT"/>
    <property type="match status" value="1"/>
</dbReference>
<reference evidence="2 3" key="1">
    <citation type="submission" date="2016-03" db="EMBL/GenBank/DDBJ databases">
        <title>Microsymbionts genomes from the relict species Vavilovia formosa (Stev.) Fed.</title>
        <authorList>
            <person name="Kopat V."/>
            <person name="Chirak E."/>
            <person name="Kimeklis A."/>
            <person name="Andronov E."/>
        </authorList>
    </citation>
    <scope>NUCLEOTIDE SEQUENCE [LARGE SCALE GENOMIC DNA]</scope>
    <source>
        <strain evidence="2 3">Vaf07</strain>
    </source>
</reference>
<evidence type="ECO:0000256" key="1">
    <source>
        <dbReference type="ARBA" id="ARBA00006987"/>
    </source>
</evidence>
<dbReference type="InterPro" id="IPR042100">
    <property type="entry name" value="Bug_dom1"/>
</dbReference>
<evidence type="ECO:0000313" key="3">
    <source>
        <dbReference type="Proteomes" id="UP000076574"/>
    </source>
</evidence>
<dbReference type="Gene3D" id="3.40.190.150">
    <property type="entry name" value="Bordetella uptake gene, domain 1"/>
    <property type="match status" value="1"/>
</dbReference>
<organism evidence="2 3">
    <name type="scientific">Tardiphaga robiniae</name>
    <dbReference type="NCBI Taxonomy" id="943830"/>
    <lineage>
        <taxon>Bacteria</taxon>
        <taxon>Pseudomonadati</taxon>
        <taxon>Pseudomonadota</taxon>
        <taxon>Alphaproteobacteria</taxon>
        <taxon>Hyphomicrobiales</taxon>
        <taxon>Nitrobacteraceae</taxon>
        <taxon>Tardiphaga</taxon>
    </lineage>
</organism>
<dbReference type="PIRSF" id="PIRSF017082">
    <property type="entry name" value="YflP"/>
    <property type="match status" value="1"/>
</dbReference>
<protein>
    <recommendedName>
        <fullName evidence="4">Tripartite tricarboxylate transporter substrate binding protein</fullName>
    </recommendedName>
</protein>
<comment type="caution">
    <text evidence="2">The sequence shown here is derived from an EMBL/GenBank/DDBJ whole genome shotgun (WGS) entry which is preliminary data.</text>
</comment>
<dbReference type="EMBL" id="LVYV01000045">
    <property type="protein sequence ID" value="KZD21564.1"/>
    <property type="molecule type" value="Genomic_DNA"/>
</dbReference>
<comment type="similarity">
    <text evidence="1">Belongs to the UPF0065 (bug) family.</text>
</comment>
<dbReference type="InterPro" id="IPR005064">
    <property type="entry name" value="BUG"/>
</dbReference>
<dbReference type="STRING" id="943830.A4A58_14550"/>
<evidence type="ECO:0008006" key="4">
    <source>
        <dbReference type="Google" id="ProtNLM"/>
    </source>
</evidence>